<sequence>MSDDVDIRSGGLVAVDTEALRELSGALGPISARLDEVAEALAGAGTASLAAGLWVPDPAGRAREAHAIATDLSRTLDTLAQTYDLAEKEALHALHGTRDVDVMQLAAARMQAEGDVAAAAKRLAAEWIEGRHRDIEDQMRDSALMLGVYGPLGPALTQLTAAVRRAGRGTVPAAAPPLRPGAETASVEEISTHRATGADAAPRGLVDVIDRMPGQDGLDDARVRVEEYRYASGEREFVAYIAGTRAAFAADEPWDMTSNLQLYFGAQSSSYLAVERALTAAGAVAGDRVHVFSHSQGGMIAAYLARDGDFDVVTEVSFGSPVQAEQADGVLSVAVRHTDDPVAALAVGGFPGVSGSGDSVVVEREADPMPRWSDATFAVHQLDAYRETAAMVDSSDDPRIDALRERLAPLAGAAVVTSTVYGAHREQARSADRRRRSGGGGL</sequence>
<evidence type="ECO:0000313" key="3">
    <source>
        <dbReference type="Proteomes" id="UP000075357"/>
    </source>
</evidence>
<comment type="caution">
    <text evidence="2">The sequence shown here is derived from an EMBL/GenBank/DDBJ whole genome shotgun (WGS) entry which is preliminary data.</text>
</comment>
<dbReference type="Gene3D" id="3.40.50.1820">
    <property type="entry name" value="alpha/beta hydrolase"/>
    <property type="match status" value="1"/>
</dbReference>
<dbReference type="AlphaFoldDB" id="A0A150HIE0"/>
<evidence type="ECO:0000256" key="1">
    <source>
        <dbReference type="SAM" id="MobiDB-lite"/>
    </source>
</evidence>
<reference evidence="2 3" key="1">
    <citation type="submission" date="2016-01" db="EMBL/GenBank/DDBJ databases">
        <title>Draft genome sequences of Microbacterium laevaniformans LCDC 91-0039 and the type strain of Microbacterium hominis LCDC 84-209.</title>
        <authorList>
            <person name="Bernier A.-M."/>
            <person name="Bernard K."/>
        </authorList>
    </citation>
    <scope>NUCLEOTIDE SEQUENCE [LARGE SCALE GENOMIC DNA]</scope>
    <source>
        <strain evidence="2 3">LCDC 91-0039</strain>
    </source>
</reference>
<dbReference type="RefSeq" id="WP_061681316.1">
    <property type="nucleotide sequence ID" value="NZ_LRAD01000012.1"/>
</dbReference>
<proteinExistence type="predicted"/>
<dbReference type="STRING" id="36807.Mlaev_00306"/>
<protein>
    <recommendedName>
        <fullName evidence="4">Alpha/beta hydrolase</fullName>
    </recommendedName>
</protein>
<keyword evidence="3" id="KW-1185">Reference proteome</keyword>
<dbReference type="EMBL" id="LRAD01000012">
    <property type="protein sequence ID" value="KXZ61684.1"/>
    <property type="molecule type" value="Genomic_DNA"/>
</dbReference>
<dbReference type="PATRIC" id="fig|36807.3.peg.320"/>
<feature type="compositionally biased region" description="Basic residues" evidence="1">
    <location>
        <begin position="432"/>
        <end position="442"/>
    </location>
</feature>
<dbReference type="SUPFAM" id="SSF53474">
    <property type="entry name" value="alpha/beta-Hydrolases"/>
    <property type="match status" value="1"/>
</dbReference>
<dbReference type="InterPro" id="IPR029058">
    <property type="entry name" value="AB_hydrolase_fold"/>
</dbReference>
<evidence type="ECO:0008006" key="4">
    <source>
        <dbReference type="Google" id="ProtNLM"/>
    </source>
</evidence>
<accession>A0A150HIE0</accession>
<dbReference type="Proteomes" id="UP000075357">
    <property type="component" value="Unassembled WGS sequence"/>
</dbReference>
<organism evidence="2 3">
    <name type="scientific">Microbacterium laevaniformans</name>
    <dbReference type="NCBI Taxonomy" id="36807"/>
    <lineage>
        <taxon>Bacteria</taxon>
        <taxon>Bacillati</taxon>
        <taxon>Actinomycetota</taxon>
        <taxon>Actinomycetes</taxon>
        <taxon>Micrococcales</taxon>
        <taxon>Microbacteriaceae</taxon>
        <taxon>Microbacterium</taxon>
    </lineage>
</organism>
<evidence type="ECO:0000313" key="2">
    <source>
        <dbReference type="EMBL" id="KXZ61684.1"/>
    </source>
</evidence>
<name>A0A150HIE0_9MICO</name>
<feature type="region of interest" description="Disordered" evidence="1">
    <location>
        <begin position="423"/>
        <end position="442"/>
    </location>
</feature>
<gene>
    <name evidence="2" type="ORF">Mlaev_00306</name>
</gene>